<dbReference type="Proteomes" id="UP000669060">
    <property type="component" value="Unassembled WGS sequence"/>
</dbReference>
<sequence length="157" mass="17198">MALSFLPDPLKLCREALNKVETGVNEYATRRMESKEFAQVVSQVSKVTLGVKHVSEKSISGVYRRLDIPTRAEVDALADALRRVEDKLDLLLPKQEAAVPRPARTRRPAVAEAAVEEKAKAPAKRAAKPKAKAEEKVEVQAEVKDAAQEDSKDVVAA</sequence>
<evidence type="ECO:0000313" key="3">
    <source>
        <dbReference type="Proteomes" id="UP000669060"/>
    </source>
</evidence>
<feature type="compositionally biased region" description="Basic residues" evidence="1">
    <location>
        <begin position="121"/>
        <end position="130"/>
    </location>
</feature>
<comment type="caution">
    <text evidence="2">The sequence shown here is derived from an EMBL/GenBank/DDBJ whole genome shotgun (WGS) entry which is preliminary data.</text>
</comment>
<protein>
    <recommendedName>
        <fullName evidence="4">Poly(3-hydroxyalkanoate) granule-associated protein PhaI</fullName>
    </recommendedName>
</protein>
<keyword evidence="3" id="KW-1185">Reference proteome</keyword>
<accession>A0ABS3TWQ4</accession>
<dbReference type="EMBL" id="JAELYA010000011">
    <property type="protein sequence ID" value="MBO3278116.1"/>
    <property type="molecule type" value="Genomic_DNA"/>
</dbReference>
<gene>
    <name evidence="2" type="ORF">JFY56_23100</name>
</gene>
<evidence type="ECO:0000256" key="1">
    <source>
        <dbReference type="SAM" id="MobiDB-lite"/>
    </source>
</evidence>
<feature type="region of interest" description="Disordered" evidence="1">
    <location>
        <begin position="98"/>
        <end position="137"/>
    </location>
</feature>
<reference evidence="2 3" key="1">
    <citation type="submission" date="2020-12" db="EMBL/GenBank/DDBJ databases">
        <title>Pseudomonas schmalbachii sp. nov. isolated from millipede gut.</title>
        <authorList>
            <person name="Shelomi M."/>
        </authorList>
    </citation>
    <scope>NUCLEOTIDE SEQUENCE [LARGE SCALE GENOMIC DNA]</scope>
    <source>
        <strain evidence="2 3">Milli4</strain>
    </source>
</reference>
<dbReference type="RefSeq" id="WP_208316615.1">
    <property type="nucleotide sequence ID" value="NZ_JAELYA010000011.1"/>
</dbReference>
<feature type="compositionally biased region" description="Low complexity" evidence="1">
    <location>
        <begin position="98"/>
        <end position="113"/>
    </location>
</feature>
<evidence type="ECO:0008006" key="4">
    <source>
        <dbReference type="Google" id="ProtNLM"/>
    </source>
</evidence>
<organism evidence="2 3">
    <name type="scientific">Pseudomonas schmalbachii</name>
    <dbReference type="NCBI Taxonomy" id="2816993"/>
    <lineage>
        <taxon>Bacteria</taxon>
        <taxon>Pseudomonadati</taxon>
        <taxon>Pseudomonadota</taxon>
        <taxon>Gammaproteobacteria</taxon>
        <taxon>Pseudomonadales</taxon>
        <taxon>Pseudomonadaceae</taxon>
        <taxon>Pseudomonas</taxon>
    </lineage>
</organism>
<name>A0ABS3TWQ4_9PSED</name>
<proteinExistence type="predicted"/>
<evidence type="ECO:0000313" key="2">
    <source>
        <dbReference type="EMBL" id="MBO3278116.1"/>
    </source>
</evidence>